<dbReference type="STRING" id="857342.A0A2T3BCX5"/>
<evidence type="ECO:0000256" key="10">
    <source>
        <dbReference type="ARBA" id="ARBA00032824"/>
    </source>
</evidence>
<evidence type="ECO:0000256" key="7">
    <source>
        <dbReference type="ARBA" id="ARBA00023157"/>
    </source>
</evidence>
<dbReference type="FunCoup" id="A0A2T3BCX5">
    <property type="interactions" value="28"/>
</dbReference>
<evidence type="ECO:0000256" key="6">
    <source>
        <dbReference type="ARBA" id="ARBA00023002"/>
    </source>
</evidence>
<dbReference type="RefSeq" id="XP_024724747.1">
    <property type="nucleotide sequence ID" value="XM_024869777.1"/>
</dbReference>
<keyword evidence="6" id="KW-0560">Oxidoreductase</keyword>
<dbReference type="GO" id="GO:0005737">
    <property type="term" value="C:cytoplasm"/>
    <property type="evidence" value="ECO:0007669"/>
    <property type="project" value="TreeGrafter"/>
</dbReference>
<feature type="domain" description="Thioredoxin" evidence="15">
    <location>
        <begin position="56"/>
        <end position="211"/>
    </location>
</feature>
<dbReference type="Gene3D" id="3.40.30.10">
    <property type="entry name" value="Glutaredoxin"/>
    <property type="match status" value="1"/>
</dbReference>
<dbReference type="InterPro" id="IPR036249">
    <property type="entry name" value="Thioredoxin-like_sf"/>
</dbReference>
<reference evidence="16 17" key="1">
    <citation type="journal article" date="2018" name="New Phytol.">
        <title>Comparative genomics and transcriptomics depict ericoid mycorrhizal fungi as versatile saprotrophs and plant mutualists.</title>
        <authorList>
            <person name="Martino E."/>
            <person name="Morin E."/>
            <person name="Grelet G.A."/>
            <person name="Kuo A."/>
            <person name="Kohler A."/>
            <person name="Daghino S."/>
            <person name="Barry K.W."/>
            <person name="Cichocki N."/>
            <person name="Clum A."/>
            <person name="Dockter R.B."/>
            <person name="Hainaut M."/>
            <person name="Kuo R.C."/>
            <person name="LaButti K."/>
            <person name="Lindahl B.D."/>
            <person name="Lindquist E.A."/>
            <person name="Lipzen A."/>
            <person name="Khouja H.R."/>
            <person name="Magnuson J."/>
            <person name="Murat C."/>
            <person name="Ohm R.A."/>
            <person name="Singer S.W."/>
            <person name="Spatafora J.W."/>
            <person name="Wang M."/>
            <person name="Veneault-Fourrey C."/>
            <person name="Henrissat B."/>
            <person name="Grigoriev I.V."/>
            <person name="Martin F.M."/>
            <person name="Perotto S."/>
        </authorList>
    </citation>
    <scope>NUCLEOTIDE SEQUENCE [LARGE SCALE GENOMIC DNA]</scope>
    <source>
        <strain evidence="16 17">ATCC 22711</strain>
    </source>
</reference>
<dbReference type="Pfam" id="PF00578">
    <property type="entry name" value="AhpC-TSA"/>
    <property type="match status" value="1"/>
</dbReference>
<dbReference type="InterPro" id="IPR013766">
    <property type="entry name" value="Thioredoxin_domain"/>
</dbReference>
<name>A0A2T3BCX5_AMORE</name>
<accession>A0A2T3BCX5</accession>
<feature type="region of interest" description="Disordered" evidence="14">
    <location>
        <begin position="1"/>
        <end position="55"/>
    </location>
</feature>
<dbReference type="AlphaFoldDB" id="A0A2T3BCX5"/>
<comment type="subcellular location">
    <subcellularLocation>
        <location evidence="1">Nucleus</location>
    </subcellularLocation>
</comment>
<organism evidence="16 17">
    <name type="scientific">Amorphotheca resinae ATCC 22711</name>
    <dbReference type="NCBI Taxonomy" id="857342"/>
    <lineage>
        <taxon>Eukaryota</taxon>
        <taxon>Fungi</taxon>
        <taxon>Dikarya</taxon>
        <taxon>Ascomycota</taxon>
        <taxon>Pezizomycotina</taxon>
        <taxon>Leotiomycetes</taxon>
        <taxon>Helotiales</taxon>
        <taxon>Amorphothecaceae</taxon>
        <taxon>Amorphotheca</taxon>
    </lineage>
</organism>
<keyword evidence="4" id="KW-0575">Peroxidase</keyword>
<evidence type="ECO:0000256" key="8">
    <source>
        <dbReference type="ARBA" id="ARBA00023242"/>
    </source>
</evidence>
<evidence type="ECO:0000313" key="17">
    <source>
        <dbReference type="Proteomes" id="UP000241818"/>
    </source>
</evidence>
<dbReference type="OrthoDB" id="338622at2759"/>
<comment type="similarity">
    <text evidence="11">Belongs to the peroxiredoxin family. BCP/PrxQ subfamily.</text>
</comment>
<evidence type="ECO:0000256" key="11">
    <source>
        <dbReference type="ARBA" id="ARBA00038489"/>
    </source>
</evidence>
<evidence type="ECO:0000256" key="12">
    <source>
        <dbReference type="ARBA" id="ARBA00049091"/>
    </source>
</evidence>
<comment type="subunit">
    <text evidence="2">Monomer.</text>
</comment>
<evidence type="ECO:0000256" key="9">
    <source>
        <dbReference type="ARBA" id="ARBA00023284"/>
    </source>
</evidence>
<proteinExistence type="inferred from homology"/>
<dbReference type="EMBL" id="KZ679006">
    <property type="protein sequence ID" value="PSS27222.1"/>
    <property type="molecule type" value="Genomic_DNA"/>
</dbReference>
<dbReference type="InParanoid" id="A0A2T3BCX5"/>
<dbReference type="GO" id="GO:0034599">
    <property type="term" value="P:cellular response to oxidative stress"/>
    <property type="evidence" value="ECO:0007669"/>
    <property type="project" value="TreeGrafter"/>
</dbReference>
<keyword evidence="7" id="KW-1015">Disulfide bond</keyword>
<dbReference type="GO" id="GO:0005634">
    <property type="term" value="C:nucleus"/>
    <property type="evidence" value="ECO:0007669"/>
    <property type="project" value="UniProtKB-SubCell"/>
</dbReference>
<dbReference type="Proteomes" id="UP000241818">
    <property type="component" value="Unassembled WGS sequence"/>
</dbReference>
<protein>
    <recommendedName>
        <fullName evidence="3">thioredoxin-dependent peroxiredoxin</fullName>
        <ecNumber evidence="3">1.11.1.24</ecNumber>
    </recommendedName>
    <alternativeName>
        <fullName evidence="13">Nuclear thiol peroxidase</fullName>
    </alternativeName>
    <alternativeName>
        <fullName evidence="10">Thioredoxin peroxidase</fullName>
    </alternativeName>
</protein>
<keyword evidence="8" id="KW-0539">Nucleus</keyword>
<evidence type="ECO:0000256" key="3">
    <source>
        <dbReference type="ARBA" id="ARBA00013017"/>
    </source>
</evidence>
<dbReference type="GO" id="GO:0008379">
    <property type="term" value="F:thioredoxin peroxidase activity"/>
    <property type="evidence" value="ECO:0007669"/>
    <property type="project" value="TreeGrafter"/>
</dbReference>
<dbReference type="SUPFAM" id="SSF52833">
    <property type="entry name" value="Thioredoxin-like"/>
    <property type="match status" value="1"/>
</dbReference>
<keyword evidence="5" id="KW-0049">Antioxidant</keyword>
<evidence type="ECO:0000256" key="4">
    <source>
        <dbReference type="ARBA" id="ARBA00022559"/>
    </source>
</evidence>
<sequence>MAPELRKRKAPATEPVAAPPAKKKEPVAKAAAKVKQAVSSRAKEAKTNGASGASGASKIAVGDTIDLEGFGGEIETNDGTKTTLKSLVDESKGGVVLFTYPKASTPGCTTQVCNFRDAYTDLTSTGFAIYGLSKDSPKSNTTFKEKQKLPYPLLCDPSLTLISAIGLKKQPNGTTRGVFVVDKSGKVLAAQAGSPGGTVDVVKKLVSDGTTATDPAVEEPKTEDTANGANVAETTAKEDIAQADVAAQVADTAEKIDSNEEKPAEV</sequence>
<dbReference type="PANTHER" id="PTHR42801">
    <property type="entry name" value="THIOREDOXIN-DEPENDENT PEROXIDE REDUCTASE"/>
    <property type="match status" value="1"/>
</dbReference>
<dbReference type="EC" id="1.11.1.24" evidence="3"/>
<feature type="compositionally biased region" description="Low complexity" evidence="14">
    <location>
        <begin position="28"/>
        <end position="38"/>
    </location>
</feature>
<dbReference type="PROSITE" id="PS51352">
    <property type="entry name" value="THIOREDOXIN_2"/>
    <property type="match status" value="1"/>
</dbReference>
<evidence type="ECO:0000313" key="16">
    <source>
        <dbReference type="EMBL" id="PSS27222.1"/>
    </source>
</evidence>
<evidence type="ECO:0000256" key="14">
    <source>
        <dbReference type="SAM" id="MobiDB-lite"/>
    </source>
</evidence>
<dbReference type="CDD" id="cd03017">
    <property type="entry name" value="PRX_BCP"/>
    <property type="match status" value="1"/>
</dbReference>
<dbReference type="InterPro" id="IPR050924">
    <property type="entry name" value="Peroxiredoxin_BCP/PrxQ"/>
</dbReference>
<evidence type="ECO:0000256" key="1">
    <source>
        <dbReference type="ARBA" id="ARBA00004123"/>
    </source>
</evidence>
<dbReference type="InterPro" id="IPR000866">
    <property type="entry name" value="AhpC/TSA"/>
</dbReference>
<gene>
    <name evidence="16" type="ORF">M430DRAFT_93457</name>
</gene>
<dbReference type="GeneID" id="36577858"/>
<evidence type="ECO:0000259" key="15">
    <source>
        <dbReference type="PROSITE" id="PS51352"/>
    </source>
</evidence>
<feature type="region of interest" description="Disordered" evidence="14">
    <location>
        <begin position="210"/>
        <end position="240"/>
    </location>
</feature>
<keyword evidence="17" id="KW-1185">Reference proteome</keyword>
<dbReference type="FunFam" id="3.40.30.10:FF:000157">
    <property type="entry name" value="DOT5p Nuclear thiol peroxidase"/>
    <property type="match status" value="1"/>
</dbReference>
<evidence type="ECO:0000256" key="5">
    <source>
        <dbReference type="ARBA" id="ARBA00022862"/>
    </source>
</evidence>
<comment type="catalytic activity">
    <reaction evidence="12">
        <text>a hydroperoxide + [thioredoxin]-dithiol = an alcohol + [thioredoxin]-disulfide + H2O</text>
        <dbReference type="Rhea" id="RHEA:62620"/>
        <dbReference type="Rhea" id="RHEA-COMP:10698"/>
        <dbReference type="Rhea" id="RHEA-COMP:10700"/>
        <dbReference type="ChEBI" id="CHEBI:15377"/>
        <dbReference type="ChEBI" id="CHEBI:29950"/>
        <dbReference type="ChEBI" id="CHEBI:30879"/>
        <dbReference type="ChEBI" id="CHEBI:35924"/>
        <dbReference type="ChEBI" id="CHEBI:50058"/>
        <dbReference type="EC" id="1.11.1.24"/>
    </reaction>
</comment>
<dbReference type="PANTHER" id="PTHR42801:SF23">
    <property type="entry name" value="PEROXIREDOXIN DOT5"/>
    <property type="match status" value="1"/>
</dbReference>
<dbReference type="GO" id="GO:0045454">
    <property type="term" value="P:cell redox homeostasis"/>
    <property type="evidence" value="ECO:0007669"/>
    <property type="project" value="TreeGrafter"/>
</dbReference>
<feature type="compositionally biased region" description="Basic residues" evidence="14">
    <location>
        <begin position="1"/>
        <end position="10"/>
    </location>
</feature>
<evidence type="ECO:0000256" key="13">
    <source>
        <dbReference type="ARBA" id="ARBA00077538"/>
    </source>
</evidence>
<evidence type="ECO:0000256" key="2">
    <source>
        <dbReference type="ARBA" id="ARBA00011245"/>
    </source>
</evidence>
<keyword evidence="9" id="KW-0676">Redox-active center</keyword>